<dbReference type="EMBL" id="CAJOBI010027080">
    <property type="protein sequence ID" value="CAF4251395.1"/>
    <property type="molecule type" value="Genomic_DNA"/>
</dbReference>
<organism evidence="1 2">
    <name type="scientific">Rotaria magnacalcarata</name>
    <dbReference type="NCBI Taxonomy" id="392030"/>
    <lineage>
        <taxon>Eukaryota</taxon>
        <taxon>Metazoa</taxon>
        <taxon>Spiralia</taxon>
        <taxon>Gnathifera</taxon>
        <taxon>Rotifera</taxon>
        <taxon>Eurotatoria</taxon>
        <taxon>Bdelloidea</taxon>
        <taxon>Philodinida</taxon>
        <taxon>Philodinidae</taxon>
        <taxon>Rotaria</taxon>
    </lineage>
</organism>
<reference evidence="1" key="1">
    <citation type="submission" date="2021-02" db="EMBL/GenBank/DDBJ databases">
        <authorList>
            <person name="Nowell W R."/>
        </authorList>
    </citation>
    <scope>NUCLEOTIDE SEQUENCE</scope>
</reference>
<name>A0A8S2SWF1_9BILA</name>
<accession>A0A8S2SWF1</accession>
<gene>
    <name evidence="1" type="ORF">SMN809_LOCUS24018</name>
</gene>
<dbReference type="AlphaFoldDB" id="A0A8S2SWF1"/>
<feature type="non-terminal residue" evidence="1">
    <location>
        <position position="54"/>
    </location>
</feature>
<proteinExistence type="predicted"/>
<sequence>MLASLVQPINNWDRDYVTIGYGNYGYGIYSQDFDIHQNPFTGYVSVERDLDFIP</sequence>
<evidence type="ECO:0000313" key="2">
    <source>
        <dbReference type="Proteomes" id="UP000676336"/>
    </source>
</evidence>
<comment type="caution">
    <text evidence="1">The sequence shown here is derived from an EMBL/GenBank/DDBJ whole genome shotgun (WGS) entry which is preliminary data.</text>
</comment>
<evidence type="ECO:0000313" key="1">
    <source>
        <dbReference type="EMBL" id="CAF4251395.1"/>
    </source>
</evidence>
<protein>
    <submittedName>
        <fullName evidence="1">Uncharacterized protein</fullName>
    </submittedName>
</protein>
<dbReference type="Proteomes" id="UP000676336">
    <property type="component" value="Unassembled WGS sequence"/>
</dbReference>